<dbReference type="EMBL" id="FNBL01000011">
    <property type="protein sequence ID" value="SDG08066.1"/>
    <property type="molecule type" value="Genomic_DNA"/>
</dbReference>
<dbReference type="AlphaFoldDB" id="A0A1G7RB80"/>
<reference evidence="5 6" key="1">
    <citation type="submission" date="2016-10" db="EMBL/GenBank/DDBJ databases">
        <authorList>
            <person name="de Groot N.N."/>
        </authorList>
    </citation>
    <scope>NUCLEOTIDE SEQUENCE [LARGE SCALE GENOMIC DNA]</scope>
    <source>
        <strain evidence="5 6">DSM 27375</strain>
    </source>
</reference>
<dbReference type="InterPro" id="IPR019887">
    <property type="entry name" value="Tscrpt_reg_AsnC/Lrp_C"/>
</dbReference>
<name>A0A1G7RB80_9RHOB</name>
<dbReference type="InterPro" id="IPR011991">
    <property type="entry name" value="ArsR-like_HTH"/>
</dbReference>
<dbReference type="Gene3D" id="1.10.10.10">
    <property type="entry name" value="Winged helix-like DNA-binding domain superfamily/Winged helix DNA-binding domain"/>
    <property type="match status" value="1"/>
</dbReference>
<dbReference type="InterPro" id="IPR011008">
    <property type="entry name" value="Dimeric_a/b-barrel"/>
</dbReference>
<dbReference type="GO" id="GO:0005829">
    <property type="term" value="C:cytosol"/>
    <property type="evidence" value="ECO:0007669"/>
    <property type="project" value="TreeGrafter"/>
</dbReference>
<gene>
    <name evidence="5" type="ORF">SAMN04488117_111109</name>
</gene>
<evidence type="ECO:0000313" key="6">
    <source>
        <dbReference type="Proteomes" id="UP000182284"/>
    </source>
</evidence>
<dbReference type="InterPro" id="IPR036390">
    <property type="entry name" value="WH_DNA-bd_sf"/>
</dbReference>
<dbReference type="PROSITE" id="PS00519">
    <property type="entry name" value="HTH_ASNC_1"/>
    <property type="match status" value="1"/>
</dbReference>
<evidence type="ECO:0000259" key="4">
    <source>
        <dbReference type="PROSITE" id="PS50956"/>
    </source>
</evidence>
<dbReference type="GO" id="GO:0043200">
    <property type="term" value="P:response to amino acid"/>
    <property type="evidence" value="ECO:0007669"/>
    <property type="project" value="TreeGrafter"/>
</dbReference>
<sequence>MHEIDEVDRRILRVMQADGALSVTEIADRVGLSQSPCSRRVSRLVENGIILGKTVILDRKKLGFNAIVLVRIKLTSHGRKSFEQFQQAVLRIPEVQVVQLMLGDYDFNVRVVVRDMDHFHALLQNQLVLLPGLQEIQSSVLLDELKYTTQLPL</sequence>
<proteinExistence type="predicted"/>
<dbReference type="Pfam" id="PF13412">
    <property type="entry name" value="HTH_24"/>
    <property type="match status" value="1"/>
</dbReference>
<accession>A0A1G7RB80</accession>
<feature type="domain" description="HTH asnC-type" evidence="4">
    <location>
        <begin position="4"/>
        <end position="65"/>
    </location>
</feature>
<dbReference type="Proteomes" id="UP000182284">
    <property type="component" value="Unassembled WGS sequence"/>
</dbReference>
<dbReference type="SMART" id="SM00344">
    <property type="entry name" value="HTH_ASNC"/>
    <property type="match status" value="1"/>
</dbReference>
<dbReference type="InterPro" id="IPR036388">
    <property type="entry name" value="WH-like_DNA-bd_sf"/>
</dbReference>
<dbReference type="CDD" id="cd00090">
    <property type="entry name" value="HTH_ARSR"/>
    <property type="match status" value="1"/>
</dbReference>
<dbReference type="RefSeq" id="WP_074646386.1">
    <property type="nucleotide sequence ID" value="NZ_FNBL01000011.1"/>
</dbReference>
<evidence type="ECO:0000256" key="2">
    <source>
        <dbReference type="ARBA" id="ARBA00023125"/>
    </source>
</evidence>
<dbReference type="Pfam" id="PF01037">
    <property type="entry name" value="AsnC_trans_reg"/>
    <property type="match status" value="1"/>
</dbReference>
<evidence type="ECO:0000256" key="3">
    <source>
        <dbReference type="ARBA" id="ARBA00023163"/>
    </source>
</evidence>
<dbReference type="InterPro" id="IPR000485">
    <property type="entry name" value="AsnC-type_HTH_dom"/>
</dbReference>
<dbReference type="GO" id="GO:0043565">
    <property type="term" value="F:sequence-specific DNA binding"/>
    <property type="evidence" value="ECO:0007669"/>
    <property type="project" value="InterPro"/>
</dbReference>
<dbReference type="PROSITE" id="PS50956">
    <property type="entry name" value="HTH_ASNC_2"/>
    <property type="match status" value="1"/>
</dbReference>
<dbReference type="InterPro" id="IPR019888">
    <property type="entry name" value="Tscrpt_reg_AsnC-like"/>
</dbReference>
<dbReference type="PANTHER" id="PTHR30154">
    <property type="entry name" value="LEUCINE-RESPONSIVE REGULATORY PROTEIN"/>
    <property type="match status" value="1"/>
</dbReference>
<dbReference type="GO" id="GO:0006355">
    <property type="term" value="P:regulation of DNA-templated transcription"/>
    <property type="evidence" value="ECO:0007669"/>
    <property type="project" value="UniProtKB-ARBA"/>
</dbReference>
<protein>
    <submittedName>
        <fullName evidence="5">Transcriptional regulator, AsnC family</fullName>
    </submittedName>
</protein>
<keyword evidence="2" id="KW-0238">DNA-binding</keyword>
<evidence type="ECO:0000256" key="1">
    <source>
        <dbReference type="ARBA" id="ARBA00023015"/>
    </source>
</evidence>
<evidence type="ECO:0000313" key="5">
    <source>
        <dbReference type="EMBL" id="SDG08066.1"/>
    </source>
</evidence>
<dbReference type="OrthoDB" id="9803143at2"/>
<organism evidence="5 6">
    <name type="scientific">Celeribacter baekdonensis</name>
    <dbReference type="NCBI Taxonomy" id="875171"/>
    <lineage>
        <taxon>Bacteria</taxon>
        <taxon>Pseudomonadati</taxon>
        <taxon>Pseudomonadota</taxon>
        <taxon>Alphaproteobacteria</taxon>
        <taxon>Rhodobacterales</taxon>
        <taxon>Roseobacteraceae</taxon>
        <taxon>Celeribacter</taxon>
    </lineage>
</organism>
<dbReference type="InterPro" id="IPR019885">
    <property type="entry name" value="Tscrpt_reg_HTH_AsnC-type_CS"/>
</dbReference>
<dbReference type="PANTHER" id="PTHR30154:SF34">
    <property type="entry name" value="TRANSCRIPTIONAL REGULATOR AZLB"/>
    <property type="match status" value="1"/>
</dbReference>
<dbReference type="Gene3D" id="3.30.70.920">
    <property type="match status" value="1"/>
</dbReference>
<dbReference type="PRINTS" id="PR00033">
    <property type="entry name" value="HTHASNC"/>
</dbReference>
<dbReference type="SUPFAM" id="SSF46785">
    <property type="entry name" value="Winged helix' DNA-binding domain"/>
    <property type="match status" value="1"/>
</dbReference>
<keyword evidence="1" id="KW-0805">Transcription regulation</keyword>
<keyword evidence="3" id="KW-0804">Transcription</keyword>
<dbReference type="SUPFAM" id="SSF54909">
    <property type="entry name" value="Dimeric alpha+beta barrel"/>
    <property type="match status" value="1"/>
</dbReference>